<feature type="transmembrane region" description="Helical" evidence="2">
    <location>
        <begin position="33"/>
        <end position="54"/>
    </location>
</feature>
<keyword evidence="2" id="KW-0812">Transmembrane</keyword>
<comment type="caution">
    <text evidence="3">The sequence shown here is derived from an EMBL/GenBank/DDBJ whole genome shotgun (WGS) entry which is preliminary data.</text>
</comment>
<dbReference type="Proteomes" id="UP001500187">
    <property type="component" value="Unassembled WGS sequence"/>
</dbReference>
<sequence length="122" mass="13122">MDPKELSPAYFTSLASVVLGAFMIGASSTLVSVLGWLLLFAGVGLNAFSTLIMVQRLKGGPLPAALTGEAHSTQHEYVETETAEPEPDTEAHHIVDSEAQESSSKEGDQRIFRSPSPRPRVR</sequence>
<keyword evidence="4" id="KW-1185">Reference proteome</keyword>
<feature type="transmembrane region" description="Helical" evidence="2">
    <location>
        <begin position="9"/>
        <end position="27"/>
    </location>
</feature>
<feature type="region of interest" description="Disordered" evidence="1">
    <location>
        <begin position="65"/>
        <end position="122"/>
    </location>
</feature>
<evidence type="ECO:0000256" key="2">
    <source>
        <dbReference type="SAM" id="Phobius"/>
    </source>
</evidence>
<dbReference type="RefSeq" id="WP_345447034.1">
    <property type="nucleotide sequence ID" value="NZ_BAABKP010000005.1"/>
</dbReference>
<accession>A0ABP9BV78</accession>
<keyword evidence="2" id="KW-0472">Membrane</keyword>
<proteinExistence type="predicted"/>
<evidence type="ECO:0000256" key="1">
    <source>
        <dbReference type="SAM" id="MobiDB-lite"/>
    </source>
</evidence>
<keyword evidence="2" id="KW-1133">Transmembrane helix</keyword>
<organism evidence="3 4">
    <name type="scientific">Rothia endophytica</name>
    <dbReference type="NCBI Taxonomy" id="1324766"/>
    <lineage>
        <taxon>Bacteria</taxon>
        <taxon>Bacillati</taxon>
        <taxon>Actinomycetota</taxon>
        <taxon>Actinomycetes</taxon>
        <taxon>Micrococcales</taxon>
        <taxon>Micrococcaceae</taxon>
        <taxon>Rothia</taxon>
    </lineage>
</organism>
<feature type="compositionally biased region" description="Acidic residues" evidence="1">
    <location>
        <begin position="79"/>
        <end position="88"/>
    </location>
</feature>
<gene>
    <name evidence="3" type="ORF">GCM10023352_19510</name>
</gene>
<dbReference type="EMBL" id="BAABKP010000005">
    <property type="protein sequence ID" value="GAA4799691.1"/>
    <property type="molecule type" value="Genomic_DNA"/>
</dbReference>
<protein>
    <submittedName>
        <fullName evidence="3">Uncharacterized protein</fullName>
    </submittedName>
</protein>
<evidence type="ECO:0000313" key="3">
    <source>
        <dbReference type="EMBL" id="GAA4799691.1"/>
    </source>
</evidence>
<name>A0ABP9BV78_9MICC</name>
<reference evidence="4" key="1">
    <citation type="journal article" date="2019" name="Int. J. Syst. Evol. Microbiol.">
        <title>The Global Catalogue of Microorganisms (GCM) 10K type strain sequencing project: providing services to taxonomists for standard genome sequencing and annotation.</title>
        <authorList>
            <consortium name="The Broad Institute Genomics Platform"/>
            <consortium name="The Broad Institute Genome Sequencing Center for Infectious Disease"/>
            <person name="Wu L."/>
            <person name="Ma J."/>
        </authorList>
    </citation>
    <scope>NUCLEOTIDE SEQUENCE [LARGE SCALE GENOMIC DNA]</scope>
    <source>
        <strain evidence="4">JCM 18541</strain>
    </source>
</reference>
<evidence type="ECO:0000313" key="4">
    <source>
        <dbReference type="Proteomes" id="UP001500187"/>
    </source>
</evidence>